<sequence>AGALFMSYGPPPHLGGGYHLGGYPQDPNLGVGGNGYNPAPLHGSLPPVLHPSASRPIQQPLTVVATAAAFSGDSNLYPWYRVAYLGGVDMRIGPSTDAPRTGETLSQNSTFAVAEELLGPDGRLYLRLADGRGWAFDDSALFPHDPAVLRGFWSPTGPANAAPPMSAATRCTNGHDAAVAAAADAAFAAAAAASAGVGMAPLGYGPPSSQLLPQI</sequence>
<protein>
    <submittedName>
        <fullName evidence="2">Uncharacterized protein</fullName>
    </submittedName>
</protein>
<evidence type="ECO:0000313" key="2">
    <source>
        <dbReference type="EMBL" id="CAE8695801.1"/>
    </source>
</evidence>
<dbReference type="OrthoDB" id="472495at2759"/>
<dbReference type="Proteomes" id="UP000654075">
    <property type="component" value="Unassembled WGS sequence"/>
</dbReference>
<dbReference type="AlphaFoldDB" id="A0A813K373"/>
<dbReference type="EMBL" id="CAJNNV010028964">
    <property type="protein sequence ID" value="CAE8626399.1"/>
    <property type="molecule type" value="Genomic_DNA"/>
</dbReference>
<feature type="non-terminal residue" evidence="2">
    <location>
        <position position="215"/>
    </location>
</feature>
<evidence type="ECO:0000313" key="3">
    <source>
        <dbReference type="Proteomes" id="UP000626109"/>
    </source>
</evidence>
<accession>A0A813K373</accession>
<dbReference type="Proteomes" id="UP000626109">
    <property type="component" value="Unassembled WGS sequence"/>
</dbReference>
<name>A0A813K373_POLGL</name>
<keyword evidence="4" id="KW-1185">Reference proteome</keyword>
<proteinExistence type="predicted"/>
<organism evidence="2 3">
    <name type="scientific">Polarella glacialis</name>
    <name type="common">Dinoflagellate</name>
    <dbReference type="NCBI Taxonomy" id="89957"/>
    <lineage>
        <taxon>Eukaryota</taxon>
        <taxon>Sar</taxon>
        <taxon>Alveolata</taxon>
        <taxon>Dinophyceae</taxon>
        <taxon>Suessiales</taxon>
        <taxon>Suessiaceae</taxon>
        <taxon>Polarella</taxon>
    </lineage>
</organism>
<gene>
    <name evidence="1" type="ORF">PGLA1383_LOCUS43329</name>
    <name evidence="2" type="ORF">PGLA2088_LOCUS29551</name>
</gene>
<reference evidence="2" key="1">
    <citation type="submission" date="2021-02" db="EMBL/GenBank/DDBJ databases">
        <authorList>
            <person name="Dougan E. K."/>
            <person name="Rhodes N."/>
            <person name="Thang M."/>
            <person name="Chan C."/>
        </authorList>
    </citation>
    <scope>NUCLEOTIDE SEQUENCE</scope>
</reference>
<evidence type="ECO:0000313" key="4">
    <source>
        <dbReference type="Proteomes" id="UP000654075"/>
    </source>
</evidence>
<evidence type="ECO:0000313" key="1">
    <source>
        <dbReference type="EMBL" id="CAE8626399.1"/>
    </source>
</evidence>
<comment type="caution">
    <text evidence="2">The sequence shown here is derived from an EMBL/GenBank/DDBJ whole genome shotgun (WGS) entry which is preliminary data.</text>
</comment>
<dbReference type="EMBL" id="CAJNNW010028373">
    <property type="protein sequence ID" value="CAE8695801.1"/>
    <property type="molecule type" value="Genomic_DNA"/>
</dbReference>